<dbReference type="InParanoid" id="A0A4W6CIC2"/>
<keyword evidence="1" id="KW-0202">Cytokine</keyword>
<evidence type="ECO:0000256" key="1">
    <source>
        <dbReference type="ARBA" id="ARBA00022514"/>
    </source>
</evidence>
<evidence type="ECO:0000313" key="5">
    <source>
        <dbReference type="Proteomes" id="UP000314980"/>
    </source>
</evidence>
<feature type="chain" id="PRO_5021452880" description="Chemokine interleukin-8-like domain-containing protein" evidence="2">
    <location>
        <begin position="23"/>
        <end position="117"/>
    </location>
</feature>
<organism evidence="4 5">
    <name type="scientific">Lates calcarifer</name>
    <name type="common">Barramundi</name>
    <name type="synonym">Holocentrus calcarifer</name>
    <dbReference type="NCBI Taxonomy" id="8187"/>
    <lineage>
        <taxon>Eukaryota</taxon>
        <taxon>Metazoa</taxon>
        <taxon>Chordata</taxon>
        <taxon>Craniata</taxon>
        <taxon>Vertebrata</taxon>
        <taxon>Euteleostomi</taxon>
        <taxon>Actinopterygii</taxon>
        <taxon>Neopterygii</taxon>
        <taxon>Teleostei</taxon>
        <taxon>Neoteleostei</taxon>
        <taxon>Acanthomorphata</taxon>
        <taxon>Carangaria</taxon>
        <taxon>Carangaria incertae sedis</taxon>
        <taxon>Centropomidae</taxon>
        <taxon>Lates</taxon>
    </lineage>
</organism>
<sequence length="117" mass="13299">MDLKVAVVIVCLCILAITSTEAAIPQCCVKITKKIHKNMLINVVRWYEQQSTGACDIPALIVYRKGSKRPICAPLKLKPFLVKHWGKMKQNPDLVPPSVIYNPTETSGYRQRRQHKK</sequence>
<dbReference type="GO" id="GO:0008009">
    <property type="term" value="F:chemokine activity"/>
    <property type="evidence" value="ECO:0007669"/>
    <property type="project" value="InterPro"/>
</dbReference>
<dbReference type="Proteomes" id="UP000314980">
    <property type="component" value="Unassembled WGS sequence"/>
</dbReference>
<keyword evidence="2" id="KW-0732">Signal</keyword>
<dbReference type="Ensembl" id="ENSLCAT00010012013.1">
    <property type="protein sequence ID" value="ENSLCAP00010011766.1"/>
    <property type="gene ID" value="ENSLCAG00010005573.1"/>
</dbReference>
<dbReference type="Pfam" id="PF00048">
    <property type="entry name" value="IL8"/>
    <property type="match status" value="1"/>
</dbReference>
<dbReference type="SUPFAM" id="SSF54117">
    <property type="entry name" value="Interleukin 8-like chemokines"/>
    <property type="match status" value="1"/>
</dbReference>
<feature type="domain" description="Chemokine interleukin-8-like" evidence="3">
    <location>
        <begin position="26"/>
        <end position="78"/>
    </location>
</feature>
<keyword evidence="5" id="KW-1185">Reference proteome</keyword>
<evidence type="ECO:0000256" key="2">
    <source>
        <dbReference type="SAM" id="SignalP"/>
    </source>
</evidence>
<dbReference type="GeneTree" id="ENSGT01030000234769"/>
<dbReference type="GO" id="GO:0006955">
    <property type="term" value="P:immune response"/>
    <property type="evidence" value="ECO:0007669"/>
    <property type="project" value="InterPro"/>
</dbReference>
<dbReference type="FunCoup" id="A0A4W6CIC2">
    <property type="interactions" value="597"/>
</dbReference>
<dbReference type="Gene3D" id="2.40.50.40">
    <property type="match status" value="1"/>
</dbReference>
<name>A0A4W6CIC2_LATCA</name>
<accession>A0A4W6CIC2</accession>
<evidence type="ECO:0000313" key="4">
    <source>
        <dbReference type="Ensembl" id="ENSLCAP00010011766.1"/>
    </source>
</evidence>
<reference evidence="4" key="3">
    <citation type="submission" date="2025-09" db="UniProtKB">
        <authorList>
            <consortium name="Ensembl"/>
        </authorList>
    </citation>
    <scope>IDENTIFICATION</scope>
</reference>
<reference evidence="4" key="2">
    <citation type="submission" date="2025-08" db="UniProtKB">
        <authorList>
            <consortium name="Ensembl"/>
        </authorList>
    </citation>
    <scope>IDENTIFICATION</scope>
</reference>
<protein>
    <recommendedName>
        <fullName evidence="3">Chemokine interleukin-8-like domain-containing protein</fullName>
    </recommendedName>
</protein>
<dbReference type="InterPro" id="IPR001811">
    <property type="entry name" value="Chemokine_IL8-like_dom"/>
</dbReference>
<dbReference type="GO" id="GO:0005615">
    <property type="term" value="C:extracellular space"/>
    <property type="evidence" value="ECO:0007669"/>
    <property type="project" value="UniProtKB-KW"/>
</dbReference>
<dbReference type="InterPro" id="IPR036048">
    <property type="entry name" value="Interleukin_8-like_sf"/>
</dbReference>
<proteinExistence type="predicted"/>
<evidence type="ECO:0000259" key="3">
    <source>
        <dbReference type="Pfam" id="PF00048"/>
    </source>
</evidence>
<feature type="signal peptide" evidence="2">
    <location>
        <begin position="1"/>
        <end position="22"/>
    </location>
</feature>
<dbReference type="AlphaFoldDB" id="A0A4W6CIC2"/>
<reference evidence="5" key="1">
    <citation type="submission" date="2015-09" db="EMBL/GenBank/DDBJ databases">
        <authorList>
            <person name="Sai Rama Sridatta P."/>
        </authorList>
    </citation>
    <scope>NUCLEOTIDE SEQUENCE [LARGE SCALE GENOMIC DNA]</scope>
</reference>